<dbReference type="RefSeq" id="WP_185029150.1">
    <property type="nucleotide sequence ID" value="NZ_BNBN01000007.1"/>
</dbReference>
<feature type="compositionally biased region" description="Polar residues" evidence="1">
    <location>
        <begin position="1"/>
        <end position="16"/>
    </location>
</feature>
<evidence type="ECO:0000313" key="2">
    <source>
        <dbReference type="EMBL" id="MBB6435529.1"/>
    </source>
</evidence>
<dbReference type="AlphaFoldDB" id="A0A7X0HFH5"/>
<dbReference type="Proteomes" id="UP000540423">
    <property type="component" value="Unassembled WGS sequence"/>
</dbReference>
<reference evidence="2 3" key="1">
    <citation type="submission" date="2020-08" db="EMBL/GenBank/DDBJ databases">
        <title>Genomic Encyclopedia of Type Strains, Phase IV (KMG-IV): sequencing the most valuable type-strain genomes for metagenomic binning, comparative biology and taxonomic classification.</title>
        <authorList>
            <person name="Goeker M."/>
        </authorList>
    </citation>
    <scope>NUCLEOTIDE SEQUENCE [LARGE SCALE GENOMIC DNA]</scope>
    <source>
        <strain evidence="2 3">DSM 40141</strain>
    </source>
</reference>
<organism evidence="2 3">
    <name type="scientific">Streptomyces candidus</name>
    <dbReference type="NCBI Taxonomy" id="67283"/>
    <lineage>
        <taxon>Bacteria</taxon>
        <taxon>Bacillati</taxon>
        <taxon>Actinomycetota</taxon>
        <taxon>Actinomycetes</taxon>
        <taxon>Kitasatosporales</taxon>
        <taxon>Streptomycetaceae</taxon>
        <taxon>Streptomyces</taxon>
    </lineage>
</organism>
<evidence type="ECO:0000313" key="3">
    <source>
        <dbReference type="Proteomes" id="UP000540423"/>
    </source>
</evidence>
<keyword evidence="3" id="KW-1185">Reference proteome</keyword>
<name>A0A7X0HFH5_9ACTN</name>
<feature type="region of interest" description="Disordered" evidence="1">
    <location>
        <begin position="1"/>
        <end position="35"/>
    </location>
</feature>
<dbReference type="Pfam" id="PF19760">
    <property type="entry name" value="DUF6247"/>
    <property type="match status" value="1"/>
</dbReference>
<protein>
    <submittedName>
        <fullName evidence="2">Uncharacterized protein</fullName>
    </submittedName>
</protein>
<comment type="caution">
    <text evidence="2">The sequence shown here is derived from an EMBL/GenBank/DDBJ whole genome shotgun (WGS) entry which is preliminary data.</text>
</comment>
<dbReference type="EMBL" id="JACHEM010000004">
    <property type="protein sequence ID" value="MBB6435529.1"/>
    <property type="molecule type" value="Genomic_DNA"/>
</dbReference>
<gene>
    <name evidence="2" type="ORF">HNQ79_001986</name>
</gene>
<evidence type="ECO:0000256" key="1">
    <source>
        <dbReference type="SAM" id="MobiDB-lite"/>
    </source>
</evidence>
<proteinExistence type="predicted"/>
<dbReference type="InterPro" id="IPR046214">
    <property type="entry name" value="DUF6247"/>
</dbReference>
<accession>A0A7X0HFH5</accession>
<sequence>MTAQRNAAATTPSDTGSEPDAGRTPLLPRPDRTTAGLRAALARLSPQQLPEMERQMDEALSLAARTGTLAPLTRFLDSWAVTVEITRFPQAAARLREAEHTARSVRQDDPAWRTAMDEIRDLQTQARKALASGGA</sequence>